<dbReference type="Proteomes" id="UP001292079">
    <property type="component" value="Unassembled WGS sequence"/>
</dbReference>
<feature type="compositionally biased region" description="Low complexity" evidence="4">
    <location>
        <begin position="199"/>
        <end position="210"/>
    </location>
</feature>
<reference evidence="6" key="1">
    <citation type="submission" date="2022-04" db="EMBL/GenBank/DDBJ databases">
        <authorList>
            <person name="Xu L."/>
            <person name="Lv Z."/>
        </authorList>
    </citation>
    <scope>NUCLEOTIDE SEQUENCE</scope>
    <source>
        <strain evidence="6">LV_2022a</strain>
    </source>
</reference>
<comment type="subcellular location">
    <subcellularLocation>
        <location evidence="1">Nucleus</location>
    </subcellularLocation>
</comment>
<feature type="compositionally biased region" description="Polar residues" evidence="4">
    <location>
        <begin position="333"/>
        <end position="348"/>
    </location>
</feature>
<reference evidence="6" key="2">
    <citation type="journal article" date="2023" name="Infect Dis Poverty">
        <title>Chromosome-scale genome of the human blood fluke Schistosoma mekongi and its implications for public health.</title>
        <authorList>
            <person name="Zhou M."/>
            <person name="Xu L."/>
            <person name="Xu D."/>
            <person name="Chen W."/>
            <person name="Khan J."/>
            <person name="Hu Y."/>
            <person name="Huang H."/>
            <person name="Wei H."/>
            <person name="Zhang Y."/>
            <person name="Chusongsang P."/>
            <person name="Tanasarnprasert K."/>
            <person name="Hu X."/>
            <person name="Limpanont Y."/>
            <person name="Lv Z."/>
        </authorList>
    </citation>
    <scope>NUCLEOTIDE SEQUENCE</scope>
    <source>
        <strain evidence="6">LV_2022a</strain>
    </source>
</reference>
<feature type="domain" description="WW" evidence="5">
    <location>
        <begin position="42"/>
        <end position="69"/>
    </location>
</feature>
<dbReference type="PROSITE" id="PS50020">
    <property type="entry name" value="WW_DOMAIN_2"/>
    <property type="match status" value="1"/>
</dbReference>
<dbReference type="EMBL" id="JALJAT010000002">
    <property type="protein sequence ID" value="KAK4473446.1"/>
    <property type="molecule type" value="Genomic_DNA"/>
</dbReference>
<evidence type="ECO:0000256" key="4">
    <source>
        <dbReference type="SAM" id="MobiDB-lite"/>
    </source>
</evidence>
<feature type="compositionally biased region" description="Polar residues" evidence="4">
    <location>
        <begin position="221"/>
        <end position="237"/>
    </location>
</feature>
<feature type="region of interest" description="Disordered" evidence="4">
    <location>
        <begin position="1"/>
        <end position="29"/>
    </location>
</feature>
<dbReference type="AlphaFoldDB" id="A0AAE1ZG76"/>
<evidence type="ECO:0000313" key="7">
    <source>
        <dbReference type="Proteomes" id="UP001292079"/>
    </source>
</evidence>
<dbReference type="InterPro" id="IPR036020">
    <property type="entry name" value="WW_dom_sf"/>
</dbReference>
<feature type="compositionally biased region" description="Basic and acidic residues" evidence="4">
    <location>
        <begin position="108"/>
        <end position="122"/>
    </location>
</feature>
<evidence type="ECO:0000256" key="3">
    <source>
        <dbReference type="ARBA" id="ARBA00023242"/>
    </source>
</evidence>
<dbReference type="PANTHER" id="PTHR15911:SF6">
    <property type="entry name" value="WW DOMAIN-CONTAINING ADAPTER PROTEIN WITH COILED-COIL"/>
    <property type="match status" value="1"/>
</dbReference>
<name>A0AAE1ZG76_SCHME</name>
<evidence type="ECO:0000256" key="1">
    <source>
        <dbReference type="ARBA" id="ARBA00004123"/>
    </source>
</evidence>
<dbReference type="SUPFAM" id="SSF51045">
    <property type="entry name" value="WW domain"/>
    <property type="match status" value="1"/>
</dbReference>
<keyword evidence="3" id="KW-0539">Nucleus</keyword>
<gene>
    <name evidence="6" type="ORF">MN116_002815</name>
</gene>
<dbReference type="PANTHER" id="PTHR15911">
    <property type="entry name" value="WW DOMAIN-CONTAINING ADAPTER PROTEIN WITH COILED-COIL"/>
    <property type="match status" value="1"/>
</dbReference>
<dbReference type="GO" id="GO:0006325">
    <property type="term" value="P:chromatin organization"/>
    <property type="evidence" value="ECO:0007669"/>
    <property type="project" value="UniProtKB-KW"/>
</dbReference>
<dbReference type="PROSITE" id="PS01159">
    <property type="entry name" value="WW_DOMAIN_1"/>
    <property type="match status" value="1"/>
</dbReference>
<comment type="caution">
    <text evidence="6">The sequence shown here is derived from an EMBL/GenBank/DDBJ whole genome shotgun (WGS) entry which is preliminary data.</text>
</comment>
<dbReference type="Gene3D" id="2.20.70.10">
    <property type="match status" value="1"/>
</dbReference>
<accession>A0AAE1ZG76</accession>
<sequence length="828" mass="91532">MEVFMDHSNRPSNSVNHQTKKERSVHGKPEWQKSAIRTCGYWSEQLSSKGKIYFYNCITEVSQWQKPPEWNLPEMNRRDLLRLLSDRKHTEENNLKRSHTVSESEPGAIKDDRSLLSNDLKRTKYSANAEVRRPSSSHFATNLSNHTSNLSHVTEVSHGDGKNHVSLPMTCDPRYDSLKKTKLSHLPSRSFTTDDMEISPNSSPLSDSSSTKFPPDGRLSPQRSNISHFSPGTLSSQRSRDCKSRATGITSGHEICQEPEKSTLYQLVDAIRASIGNLLEQPPNSLKCASEKLSPSTNISVYELDKTSIPLESSRTTTYQPSPTAVSKKYRQSDVQSRGETCSPSTFNSKQLAKSSSVATYHSSAGIESRNCSVHTTFMCGPGQGLTNTTQVPHSMGDSKLTVNSNYSSAFSNPVTSQAENNRFPSNLTHPICHNVSQQNSTTVISSPYNTNNTTSVSSASHQTCDSLSHCDLSSRQVDKIIEILAEQAHCKSTTEALNFDRNVSLSSSILHENLKSSTSPGYSNRTLMSHTLQTNHALNRDPINSNTRSQHTQLNDLVQVLKAALHHHTSNHLTTDSVTFVQSNNCLDTGPHLNSSDRKGLVNKETLSTSGHHSPPFTLQSGSRISTTNRLATDSFLFNKVNPALDASASPFSACNFSNVSNSINTADNTPDVVDKREIPNLPSPTSVSPSVRSSHSINVAVDITIKRGLSPVTLSENGSSLEKITDTLNSLEMKSFFDPVFISKYQDDMLQRLEQEAQIESKNFDRLQSVLYGELSAESKKLRALVRISEAKLAIHKEKQTSLQELMDAIEVRKHLPNLSFVDDVL</sequence>
<keyword evidence="7" id="KW-1185">Reference proteome</keyword>
<dbReference type="Pfam" id="PF00397">
    <property type="entry name" value="WW"/>
    <property type="match status" value="1"/>
</dbReference>
<dbReference type="InterPro" id="IPR038867">
    <property type="entry name" value="WAC"/>
</dbReference>
<dbReference type="CDD" id="cd00201">
    <property type="entry name" value="WW"/>
    <property type="match status" value="1"/>
</dbReference>
<dbReference type="GO" id="GO:1904263">
    <property type="term" value="P:positive regulation of TORC1 signaling"/>
    <property type="evidence" value="ECO:0007669"/>
    <property type="project" value="TreeGrafter"/>
</dbReference>
<organism evidence="6 7">
    <name type="scientific">Schistosoma mekongi</name>
    <name type="common">Parasitic worm</name>
    <dbReference type="NCBI Taxonomy" id="38744"/>
    <lineage>
        <taxon>Eukaryota</taxon>
        <taxon>Metazoa</taxon>
        <taxon>Spiralia</taxon>
        <taxon>Lophotrochozoa</taxon>
        <taxon>Platyhelminthes</taxon>
        <taxon>Trematoda</taxon>
        <taxon>Digenea</taxon>
        <taxon>Strigeidida</taxon>
        <taxon>Schistosomatoidea</taxon>
        <taxon>Schistosomatidae</taxon>
        <taxon>Schistosoma</taxon>
    </lineage>
</organism>
<feature type="region of interest" description="Disordered" evidence="4">
    <location>
        <begin position="314"/>
        <end position="348"/>
    </location>
</feature>
<evidence type="ECO:0000259" key="5">
    <source>
        <dbReference type="PROSITE" id="PS50020"/>
    </source>
</evidence>
<evidence type="ECO:0000313" key="6">
    <source>
        <dbReference type="EMBL" id="KAK4473446.1"/>
    </source>
</evidence>
<dbReference type="GO" id="GO:0003682">
    <property type="term" value="F:chromatin binding"/>
    <property type="evidence" value="ECO:0007669"/>
    <property type="project" value="TreeGrafter"/>
</dbReference>
<feature type="region of interest" description="Disordered" evidence="4">
    <location>
        <begin position="186"/>
        <end position="254"/>
    </location>
</feature>
<feature type="compositionally biased region" description="Basic and acidic residues" evidence="4">
    <location>
        <begin position="19"/>
        <end position="29"/>
    </location>
</feature>
<keyword evidence="2" id="KW-0156">Chromatin regulator</keyword>
<dbReference type="GO" id="GO:0005634">
    <property type="term" value="C:nucleus"/>
    <property type="evidence" value="ECO:0007669"/>
    <property type="project" value="UniProtKB-SubCell"/>
</dbReference>
<feature type="compositionally biased region" description="Polar residues" evidence="4">
    <location>
        <begin position="314"/>
        <end position="325"/>
    </location>
</feature>
<feature type="region of interest" description="Disordered" evidence="4">
    <location>
        <begin position="91"/>
        <end position="146"/>
    </location>
</feature>
<dbReference type="GO" id="GO:0000993">
    <property type="term" value="F:RNA polymerase II complex binding"/>
    <property type="evidence" value="ECO:0007669"/>
    <property type="project" value="TreeGrafter"/>
</dbReference>
<dbReference type="InterPro" id="IPR001202">
    <property type="entry name" value="WW_dom"/>
</dbReference>
<dbReference type="GO" id="GO:0010506">
    <property type="term" value="P:regulation of autophagy"/>
    <property type="evidence" value="ECO:0007669"/>
    <property type="project" value="TreeGrafter"/>
</dbReference>
<evidence type="ECO:0000256" key="2">
    <source>
        <dbReference type="ARBA" id="ARBA00022853"/>
    </source>
</evidence>
<feature type="compositionally biased region" description="Polar residues" evidence="4">
    <location>
        <begin position="134"/>
        <end position="146"/>
    </location>
</feature>
<protein>
    <recommendedName>
        <fullName evidence="5">WW domain-containing protein</fullName>
    </recommendedName>
</protein>
<proteinExistence type="predicted"/>